<dbReference type="EMBL" id="ML976215">
    <property type="protein sequence ID" value="KAF1936039.1"/>
    <property type="molecule type" value="Genomic_DNA"/>
</dbReference>
<evidence type="ECO:0008006" key="3">
    <source>
        <dbReference type="Google" id="ProtNLM"/>
    </source>
</evidence>
<evidence type="ECO:0000313" key="2">
    <source>
        <dbReference type="Proteomes" id="UP000800038"/>
    </source>
</evidence>
<dbReference type="Proteomes" id="UP000800038">
    <property type="component" value="Unassembled WGS sequence"/>
</dbReference>
<name>A0A6A5S8E1_9PLEO</name>
<reference evidence="1" key="1">
    <citation type="journal article" date="2020" name="Stud. Mycol.">
        <title>101 Dothideomycetes genomes: a test case for predicting lifestyles and emergence of pathogens.</title>
        <authorList>
            <person name="Haridas S."/>
            <person name="Albert R."/>
            <person name="Binder M."/>
            <person name="Bloem J."/>
            <person name="Labutti K."/>
            <person name="Salamov A."/>
            <person name="Andreopoulos B."/>
            <person name="Baker S."/>
            <person name="Barry K."/>
            <person name="Bills G."/>
            <person name="Bluhm B."/>
            <person name="Cannon C."/>
            <person name="Castanera R."/>
            <person name="Culley D."/>
            <person name="Daum C."/>
            <person name="Ezra D."/>
            <person name="Gonzalez J."/>
            <person name="Henrissat B."/>
            <person name="Kuo A."/>
            <person name="Liang C."/>
            <person name="Lipzen A."/>
            <person name="Lutzoni F."/>
            <person name="Magnuson J."/>
            <person name="Mondo S."/>
            <person name="Nolan M."/>
            <person name="Ohm R."/>
            <person name="Pangilinan J."/>
            <person name="Park H.-J."/>
            <person name="Ramirez L."/>
            <person name="Alfaro M."/>
            <person name="Sun H."/>
            <person name="Tritt A."/>
            <person name="Yoshinaga Y."/>
            <person name="Zwiers L.-H."/>
            <person name="Turgeon B."/>
            <person name="Goodwin S."/>
            <person name="Spatafora J."/>
            <person name="Crous P."/>
            <person name="Grigoriev I."/>
        </authorList>
    </citation>
    <scope>NUCLEOTIDE SEQUENCE</scope>
    <source>
        <strain evidence="1">CBS 161.51</strain>
    </source>
</reference>
<evidence type="ECO:0000313" key="1">
    <source>
        <dbReference type="EMBL" id="KAF1936039.1"/>
    </source>
</evidence>
<proteinExistence type="predicted"/>
<accession>A0A6A5S8E1</accession>
<protein>
    <recommendedName>
        <fullName evidence="3">Winged helix-turn helix domain-containing protein</fullName>
    </recommendedName>
</protein>
<organism evidence="1 2">
    <name type="scientific">Clathrospora elynae</name>
    <dbReference type="NCBI Taxonomy" id="706981"/>
    <lineage>
        <taxon>Eukaryota</taxon>
        <taxon>Fungi</taxon>
        <taxon>Dikarya</taxon>
        <taxon>Ascomycota</taxon>
        <taxon>Pezizomycotina</taxon>
        <taxon>Dothideomycetes</taxon>
        <taxon>Pleosporomycetidae</taxon>
        <taxon>Pleosporales</taxon>
        <taxon>Diademaceae</taxon>
        <taxon>Clathrospora</taxon>
    </lineage>
</organism>
<sequence length="81" mass="9279">MVEFLVDEFAVEVSDCTVYQTLKRARWTRKVAPKHAKACSEALREVFFAVTTSLTTSLNGNRRQYLPRNIHSCAVITYNPQ</sequence>
<gene>
    <name evidence="1" type="ORF">EJ02DRAFT_102704</name>
</gene>
<dbReference type="AlphaFoldDB" id="A0A6A5S8E1"/>
<keyword evidence="2" id="KW-1185">Reference proteome</keyword>